<organism evidence="1 2">
    <name type="scientific">Polarella glacialis</name>
    <name type="common">Dinoflagellate</name>
    <dbReference type="NCBI Taxonomy" id="89957"/>
    <lineage>
        <taxon>Eukaryota</taxon>
        <taxon>Sar</taxon>
        <taxon>Alveolata</taxon>
        <taxon>Dinophyceae</taxon>
        <taxon>Suessiales</taxon>
        <taxon>Suessiaceae</taxon>
        <taxon>Polarella</taxon>
    </lineage>
</organism>
<accession>A0A813F6G9</accession>
<name>A0A813F6G9_POLGL</name>
<dbReference type="Proteomes" id="UP000654075">
    <property type="component" value="Unassembled WGS sequence"/>
</dbReference>
<dbReference type="OrthoDB" id="413281at2759"/>
<evidence type="ECO:0000313" key="2">
    <source>
        <dbReference type="Proteomes" id="UP000654075"/>
    </source>
</evidence>
<evidence type="ECO:0000313" key="1">
    <source>
        <dbReference type="EMBL" id="CAE8608127.1"/>
    </source>
</evidence>
<comment type="caution">
    <text evidence="1">The sequence shown here is derived from an EMBL/GenBank/DDBJ whole genome shotgun (WGS) entry which is preliminary data.</text>
</comment>
<dbReference type="EMBL" id="CAJNNV010022469">
    <property type="protein sequence ID" value="CAE8608127.1"/>
    <property type="molecule type" value="Genomic_DNA"/>
</dbReference>
<sequence length="157" mass="17225">MSLLRPFTLLARRAQLSRSIATSPVRAHLPLLSKAALVSAKGDDFTAPALSGTGSSLALAGSPLFLTDLDAPMYWGEIQFVLSGPINGLIERLFETEAGPLFLNGVFLLTLMRMGVYYGFLQPSYLWHFQERYGQTWAVGHHLYGCDLPNPLRKGGK</sequence>
<keyword evidence="2" id="KW-1185">Reference proteome</keyword>
<dbReference type="AlphaFoldDB" id="A0A813F6G9"/>
<reference evidence="1" key="1">
    <citation type="submission" date="2021-02" db="EMBL/GenBank/DDBJ databases">
        <authorList>
            <person name="Dougan E. K."/>
            <person name="Rhodes N."/>
            <person name="Thang M."/>
            <person name="Chan C."/>
        </authorList>
    </citation>
    <scope>NUCLEOTIDE SEQUENCE</scope>
</reference>
<protein>
    <submittedName>
        <fullName evidence="1">Uncharacterized protein</fullName>
    </submittedName>
</protein>
<gene>
    <name evidence="1" type="ORF">PGLA1383_LOCUS26010</name>
</gene>
<proteinExistence type="predicted"/>